<gene>
    <name evidence="2" type="ORF">GIL414_LOCUS37944</name>
</gene>
<feature type="non-terminal residue" evidence="2">
    <location>
        <position position="1"/>
    </location>
</feature>
<feature type="region of interest" description="Disordered" evidence="1">
    <location>
        <begin position="1"/>
        <end position="29"/>
    </location>
</feature>
<dbReference type="Proteomes" id="UP000681720">
    <property type="component" value="Unassembled WGS sequence"/>
</dbReference>
<protein>
    <submittedName>
        <fullName evidence="2">Uncharacterized protein</fullName>
    </submittedName>
</protein>
<accession>A0A8S2YWD1</accession>
<reference evidence="2" key="1">
    <citation type="submission" date="2021-02" db="EMBL/GenBank/DDBJ databases">
        <authorList>
            <person name="Nowell W R."/>
        </authorList>
    </citation>
    <scope>NUCLEOTIDE SEQUENCE</scope>
</reference>
<evidence type="ECO:0000313" key="2">
    <source>
        <dbReference type="EMBL" id="CAF4577229.1"/>
    </source>
</evidence>
<dbReference type="AlphaFoldDB" id="A0A8S2YWD1"/>
<feature type="compositionally biased region" description="Polar residues" evidence="1">
    <location>
        <begin position="7"/>
        <end position="18"/>
    </location>
</feature>
<name>A0A8S2YWD1_9BILA</name>
<feature type="non-terminal residue" evidence="2">
    <location>
        <position position="70"/>
    </location>
</feature>
<comment type="caution">
    <text evidence="2">The sequence shown here is derived from an EMBL/GenBank/DDBJ whole genome shotgun (WGS) entry which is preliminary data.</text>
</comment>
<proteinExistence type="predicted"/>
<organism evidence="2 3">
    <name type="scientific">Rotaria magnacalcarata</name>
    <dbReference type="NCBI Taxonomy" id="392030"/>
    <lineage>
        <taxon>Eukaryota</taxon>
        <taxon>Metazoa</taxon>
        <taxon>Spiralia</taxon>
        <taxon>Gnathifera</taxon>
        <taxon>Rotifera</taxon>
        <taxon>Eurotatoria</taxon>
        <taxon>Bdelloidea</taxon>
        <taxon>Philodinida</taxon>
        <taxon>Philodinidae</taxon>
        <taxon>Rotaria</taxon>
    </lineage>
</organism>
<evidence type="ECO:0000256" key="1">
    <source>
        <dbReference type="SAM" id="MobiDB-lite"/>
    </source>
</evidence>
<evidence type="ECO:0000313" key="3">
    <source>
        <dbReference type="Proteomes" id="UP000681720"/>
    </source>
</evidence>
<sequence length="70" mass="7989">ERERQKQTLLGLTNQLPDSSKKPSHPYSRLPEFKVQSSSTTNNFIIPTSLSLPLEELLVKLPIRFQADKP</sequence>
<dbReference type="EMBL" id="CAJOBJ010098828">
    <property type="protein sequence ID" value="CAF4577229.1"/>
    <property type="molecule type" value="Genomic_DNA"/>
</dbReference>